<keyword evidence="3" id="KW-1185">Reference proteome</keyword>
<dbReference type="InterPro" id="IPR003065">
    <property type="entry name" value="Invas_SpaK"/>
</dbReference>
<dbReference type="RefSeq" id="WP_011410317.1">
    <property type="nucleotide sequence ID" value="NC_007712.1"/>
</dbReference>
<accession>Q2NVI6</accession>
<evidence type="ECO:0000313" key="4">
    <source>
        <dbReference type="Proteomes" id="UP000245838"/>
    </source>
</evidence>
<dbReference type="OrthoDB" id="8588812at2"/>
<dbReference type="EMBL" id="LN854557">
    <property type="protein sequence ID" value="CRL44286.1"/>
    <property type="molecule type" value="Genomic_DNA"/>
</dbReference>
<dbReference type="Proteomes" id="UP000001932">
    <property type="component" value="Chromosome"/>
</dbReference>
<dbReference type="SUPFAM" id="SSF69635">
    <property type="entry name" value="Type III secretory system chaperone-like"/>
    <property type="match status" value="1"/>
</dbReference>
<dbReference type="eggNOG" id="ENOG503336H">
    <property type="taxonomic scope" value="Bacteria"/>
</dbReference>
<evidence type="ECO:0000313" key="2">
    <source>
        <dbReference type="EMBL" id="CRL44286.1"/>
    </source>
</evidence>
<dbReference type="HOGENOM" id="CLU_125441_2_0_6"/>
<evidence type="ECO:0000313" key="3">
    <source>
        <dbReference type="Proteomes" id="UP000001932"/>
    </source>
</evidence>
<reference evidence="1 3" key="1">
    <citation type="journal article" date="2006" name="Genome Res.">
        <title>Massive genome erosion and functional adaptations provide insights into the symbiotic lifestyle of Sodalis glossinidius in the tsetse host.</title>
        <authorList>
            <person name="Toh H."/>
            <person name="Weiss B.L."/>
            <person name="Perkin S.A.H."/>
            <person name="Yamashita A."/>
            <person name="Oshima K."/>
            <person name="Hattori M."/>
            <person name="Aksoy S."/>
        </authorList>
    </citation>
    <scope>NUCLEOTIDE SEQUENCE [LARGE SCALE GENOMIC DNA]</scope>
    <source>
        <strain evidence="3">morsitans</strain>
        <strain evidence="1">Morsitans</strain>
    </source>
</reference>
<reference evidence="2 4" key="2">
    <citation type="submission" date="2015-05" db="EMBL/GenBank/DDBJ databases">
        <authorList>
            <person name="Goodhead I."/>
        </authorList>
    </citation>
    <scope>NUCLEOTIDE SEQUENCE [LARGE SCALE GENOMIC DNA]</scope>
    <source>
        <strain evidence="2">B4</strain>
        <strain evidence="4">morsitans</strain>
    </source>
</reference>
<evidence type="ECO:0000313" key="1">
    <source>
        <dbReference type="EMBL" id="BAE73839.1"/>
    </source>
</evidence>
<organism evidence="1 3">
    <name type="scientific">Sodalis glossinidius (strain morsitans)</name>
    <dbReference type="NCBI Taxonomy" id="343509"/>
    <lineage>
        <taxon>Bacteria</taxon>
        <taxon>Pseudomonadati</taxon>
        <taxon>Pseudomonadota</taxon>
        <taxon>Gammaproteobacteria</taxon>
        <taxon>Enterobacterales</taxon>
        <taxon>Bruguierivoracaceae</taxon>
        <taxon>Sodalis</taxon>
    </lineage>
</organism>
<dbReference type="AlphaFoldDB" id="Q2NVI6"/>
<dbReference type="KEGG" id="sgl:SG0564"/>
<sequence length="135" mass="15111">MSYNVSELLMSSLEQMGISDVAQGSLDDHSTITLKLTDDNPDINIITQNDETWIWSVLGEFNQNALTFNSANLLPFMINSHSDNFIFGQPSLVEVEGNLEFRAQVKSENLESVTAFTDMLDAFFTQLMDYQAAMA</sequence>
<name>Q2NVI6_SODGM</name>
<proteinExistence type="predicted"/>
<gene>
    <name evidence="2" type="primary">spaK_1</name>
    <name evidence="1" type="ordered locus">SG0564</name>
    <name evidence="2" type="ORF">SGGMMB4_01304</name>
</gene>
<dbReference type="CDD" id="cd17035">
    <property type="entry name" value="T3SC_IB_Spa15-like"/>
    <property type="match status" value="1"/>
</dbReference>
<dbReference type="Pfam" id="PF03519">
    <property type="entry name" value="Invas_SpaK"/>
    <property type="match status" value="1"/>
</dbReference>
<dbReference type="Gene3D" id="3.30.1460.10">
    <property type="match status" value="1"/>
</dbReference>
<dbReference type="Proteomes" id="UP000245838">
    <property type="component" value="Chromosome sggmmb4_Chromosome"/>
</dbReference>
<dbReference type="EMBL" id="AP008232">
    <property type="protein sequence ID" value="BAE73839.1"/>
    <property type="molecule type" value="Genomic_DNA"/>
</dbReference>
<dbReference type="STRING" id="343509.SG0564"/>
<protein>
    <submittedName>
        <fullName evidence="2">Surface presentation of antigens protein SpaK</fullName>
    </submittedName>
    <submittedName>
        <fullName evidence="1">Type III secretion apparatus InvB</fullName>
    </submittedName>
</protein>